<reference evidence="2 3" key="1">
    <citation type="journal article" date="2019" name="Int. J. Syst. Evol. Microbiol.">
        <title>The Global Catalogue of Microorganisms (GCM) 10K type strain sequencing project: providing services to taxonomists for standard genome sequencing and annotation.</title>
        <authorList>
            <consortium name="The Broad Institute Genomics Platform"/>
            <consortium name="The Broad Institute Genome Sequencing Center for Infectious Disease"/>
            <person name="Wu L."/>
            <person name="Ma J."/>
        </authorList>
    </citation>
    <scope>NUCLEOTIDE SEQUENCE [LARGE SCALE GENOMIC DNA]</scope>
    <source>
        <strain evidence="2 3">JCM 6305</strain>
    </source>
</reference>
<evidence type="ECO:0000259" key="1">
    <source>
        <dbReference type="Pfam" id="PF13556"/>
    </source>
</evidence>
<dbReference type="InterPro" id="IPR042070">
    <property type="entry name" value="PucR_C-HTH_sf"/>
</dbReference>
<dbReference type="EMBL" id="BAAASZ010000022">
    <property type="protein sequence ID" value="GAA2445118.1"/>
    <property type="molecule type" value="Genomic_DNA"/>
</dbReference>
<dbReference type="SUPFAM" id="SSF88659">
    <property type="entry name" value="Sigma3 and sigma4 domains of RNA polymerase sigma factors"/>
    <property type="match status" value="1"/>
</dbReference>
<dbReference type="Proteomes" id="UP001501638">
    <property type="component" value="Unassembled WGS sequence"/>
</dbReference>
<comment type="caution">
    <text evidence="2">The sequence shown here is derived from an EMBL/GenBank/DDBJ whole genome shotgun (WGS) entry which is preliminary data.</text>
</comment>
<dbReference type="Pfam" id="PF13556">
    <property type="entry name" value="HTH_30"/>
    <property type="match status" value="1"/>
</dbReference>
<dbReference type="InterPro" id="IPR013324">
    <property type="entry name" value="RNA_pol_sigma_r3/r4-like"/>
</dbReference>
<dbReference type="Gene3D" id="1.10.10.2840">
    <property type="entry name" value="PucR C-terminal helix-turn-helix domain"/>
    <property type="match status" value="1"/>
</dbReference>
<organism evidence="2 3">
    <name type="scientific">Streptomyces macrosporus</name>
    <dbReference type="NCBI Taxonomy" id="44032"/>
    <lineage>
        <taxon>Bacteria</taxon>
        <taxon>Bacillati</taxon>
        <taxon>Actinomycetota</taxon>
        <taxon>Actinomycetes</taxon>
        <taxon>Kitasatosporales</taxon>
        <taxon>Streptomycetaceae</taxon>
        <taxon>Streptomyces</taxon>
    </lineage>
</organism>
<name>A0ABN3K362_9ACTN</name>
<proteinExistence type="predicted"/>
<dbReference type="InterPro" id="IPR025736">
    <property type="entry name" value="PucR_C-HTH_dom"/>
</dbReference>
<keyword evidence="3" id="KW-1185">Reference proteome</keyword>
<protein>
    <recommendedName>
        <fullName evidence="1">PucR C-terminal helix-turn-helix domain-containing protein</fullName>
    </recommendedName>
</protein>
<sequence length="117" mass="12382">MCHDGTTSLAHHLSPAARAWAAELLAPLRPDQMRLLTTWFDHGCRATEVAEALGLHHNTVAARLSKTSAALCRQLGEQGSGTHEVLLALCAAGVLPLATLPPATPGRINELLMPYAS</sequence>
<evidence type="ECO:0000313" key="3">
    <source>
        <dbReference type="Proteomes" id="UP001501638"/>
    </source>
</evidence>
<evidence type="ECO:0000313" key="2">
    <source>
        <dbReference type="EMBL" id="GAA2445118.1"/>
    </source>
</evidence>
<accession>A0ABN3K362</accession>
<feature type="domain" description="PucR C-terminal helix-turn-helix" evidence="1">
    <location>
        <begin position="33"/>
        <end position="76"/>
    </location>
</feature>
<gene>
    <name evidence="2" type="ORF">GCM10010405_30670</name>
</gene>